<dbReference type="EMBL" id="JAYMYQ010000011">
    <property type="protein sequence ID" value="KAK7305013.1"/>
    <property type="molecule type" value="Genomic_DNA"/>
</dbReference>
<keyword evidence="2" id="KW-0238">DNA-binding</keyword>
<evidence type="ECO:0000256" key="1">
    <source>
        <dbReference type="ARBA" id="ARBA00023015"/>
    </source>
</evidence>
<dbReference type="PROSITE" id="PS51742">
    <property type="entry name" value="PPC"/>
    <property type="match status" value="1"/>
</dbReference>
<dbReference type="GO" id="GO:0010228">
    <property type="term" value="P:vegetative to reproductive phase transition of meristem"/>
    <property type="evidence" value="ECO:0007669"/>
    <property type="project" value="TreeGrafter"/>
</dbReference>
<dbReference type="AlphaFoldDB" id="A0AAN9PPK2"/>
<sequence>MFSLRCLSVNSIVHTLRRIESAFCSFDFALVLLYFRMPEECTFSTKRIVIVKPSSSTDKLFVVGYCTFAKGNKTNRFKWIQRVQGKGNLNRLNIAKRKQRGIFILGGNGIVTNVILRQPASSGSIVTLHGGFEILSLLGSVFPPPASLGITVYNLLGRASSGWCTDC</sequence>
<gene>
    <name evidence="6" type="ORF">VNO77_42911</name>
</gene>
<keyword evidence="3" id="KW-0804">Transcription</keyword>
<evidence type="ECO:0000259" key="5">
    <source>
        <dbReference type="PROSITE" id="PS51742"/>
    </source>
</evidence>
<dbReference type="CDD" id="cd11378">
    <property type="entry name" value="DUF296"/>
    <property type="match status" value="1"/>
</dbReference>
<dbReference type="Gene3D" id="3.30.1330.80">
    <property type="entry name" value="Hypothetical protein, similar to alpha- acetolactate decarboxylase, domain 2"/>
    <property type="match status" value="1"/>
</dbReference>
<proteinExistence type="predicted"/>
<keyword evidence="1" id="KW-0805">Transcription regulation</keyword>
<evidence type="ECO:0000313" key="6">
    <source>
        <dbReference type="EMBL" id="KAK7305013.1"/>
    </source>
</evidence>
<dbReference type="GO" id="GO:0005634">
    <property type="term" value="C:nucleus"/>
    <property type="evidence" value="ECO:0007669"/>
    <property type="project" value="TreeGrafter"/>
</dbReference>
<protein>
    <recommendedName>
        <fullName evidence="5">PPC domain-containing protein</fullName>
    </recommendedName>
</protein>
<dbReference type="GO" id="GO:0003700">
    <property type="term" value="F:DNA-binding transcription factor activity"/>
    <property type="evidence" value="ECO:0007669"/>
    <property type="project" value="TreeGrafter"/>
</dbReference>
<dbReference type="InterPro" id="IPR005175">
    <property type="entry name" value="PPC_dom"/>
</dbReference>
<dbReference type="PANTHER" id="PTHR31100">
    <property type="entry name" value="AT-HOOK MOTIF NUCLEAR-LOCALIZED PROTEIN 15"/>
    <property type="match status" value="1"/>
</dbReference>
<accession>A0AAN9PPK2</accession>
<feature type="domain" description="PPC" evidence="5">
    <location>
        <begin position="71"/>
        <end position="167"/>
    </location>
</feature>
<evidence type="ECO:0000256" key="4">
    <source>
        <dbReference type="ARBA" id="ARBA00023242"/>
    </source>
</evidence>
<dbReference type="SUPFAM" id="SSF117856">
    <property type="entry name" value="AF0104/ALDC/Ptd012-like"/>
    <property type="match status" value="1"/>
</dbReference>
<dbReference type="PANTHER" id="PTHR31100:SF48">
    <property type="entry name" value="AT-HOOK MOTIF NUCLEAR-LOCALIZED PROTEIN 16"/>
    <property type="match status" value="1"/>
</dbReference>
<evidence type="ECO:0000313" key="7">
    <source>
        <dbReference type="Proteomes" id="UP001367508"/>
    </source>
</evidence>
<dbReference type="Proteomes" id="UP001367508">
    <property type="component" value="Unassembled WGS sequence"/>
</dbReference>
<evidence type="ECO:0000256" key="2">
    <source>
        <dbReference type="ARBA" id="ARBA00023125"/>
    </source>
</evidence>
<reference evidence="6 7" key="1">
    <citation type="submission" date="2024-01" db="EMBL/GenBank/DDBJ databases">
        <title>The genomes of 5 underutilized Papilionoideae crops provide insights into root nodulation and disease resistanc.</title>
        <authorList>
            <person name="Jiang F."/>
        </authorList>
    </citation>
    <scope>NUCLEOTIDE SEQUENCE [LARGE SCALE GENOMIC DNA]</scope>
    <source>
        <strain evidence="6">LVBAO_FW01</strain>
        <tissue evidence="6">Leaves</tissue>
    </source>
</reference>
<dbReference type="InterPro" id="IPR014476">
    <property type="entry name" value="AHL15-29"/>
</dbReference>
<dbReference type="GO" id="GO:0003680">
    <property type="term" value="F:minor groove of adenine-thymine-rich DNA binding"/>
    <property type="evidence" value="ECO:0007669"/>
    <property type="project" value="InterPro"/>
</dbReference>
<comment type="caution">
    <text evidence="6">The sequence shown here is derived from an EMBL/GenBank/DDBJ whole genome shotgun (WGS) entry which is preliminary data.</text>
</comment>
<evidence type="ECO:0000256" key="3">
    <source>
        <dbReference type="ARBA" id="ARBA00023163"/>
    </source>
</evidence>
<keyword evidence="7" id="KW-1185">Reference proteome</keyword>
<keyword evidence="4" id="KW-0539">Nucleus</keyword>
<organism evidence="6 7">
    <name type="scientific">Canavalia gladiata</name>
    <name type="common">Sword bean</name>
    <name type="synonym">Dolichos gladiatus</name>
    <dbReference type="NCBI Taxonomy" id="3824"/>
    <lineage>
        <taxon>Eukaryota</taxon>
        <taxon>Viridiplantae</taxon>
        <taxon>Streptophyta</taxon>
        <taxon>Embryophyta</taxon>
        <taxon>Tracheophyta</taxon>
        <taxon>Spermatophyta</taxon>
        <taxon>Magnoliopsida</taxon>
        <taxon>eudicotyledons</taxon>
        <taxon>Gunneridae</taxon>
        <taxon>Pentapetalae</taxon>
        <taxon>rosids</taxon>
        <taxon>fabids</taxon>
        <taxon>Fabales</taxon>
        <taxon>Fabaceae</taxon>
        <taxon>Papilionoideae</taxon>
        <taxon>50 kb inversion clade</taxon>
        <taxon>NPAAA clade</taxon>
        <taxon>indigoferoid/millettioid clade</taxon>
        <taxon>Phaseoleae</taxon>
        <taxon>Canavalia</taxon>
    </lineage>
</organism>
<name>A0AAN9PPK2_CANGL</name>